<accession>A0A4R2IAN1</accession>
<gene>
    <name evidence="1" type="ORF">EV148_105256</name>
</gene>
<dbReference type="AlphaFoldDB" id="A0A4R2IAN1"/>
<keyword evidence="2" id="KW-1185">Reference proteome</keyword>
<dbReference type="RefSeq" id="WP_131998174.1">
    <property type="nucleotide sequence ID" value="NZ_SLWQ01000005.1"/>
</dbReference>
<dbReference type="Proteomes" id="UP000294862">
    <property type="component" value="Unassembled WGS sequence"/>
</dbReference>
<sequence length="214" mass="23640">MKLDLAHLPLPTLAVSDAGPHRRHHIGHRVLGGRALRRFERAAAALGAAPPPPWGDALACAARRLEREFVGTRRAPCIRLRLRCLAAMQAMAVEPAWSLAGAARERIATIADYARCPERLVPDEIPVVGGLDDAVLVDLAWPALRFELDDYLDFRRLRAEEAQLRGVPAHRLMFGREEWLAARAAEHALRAHVRRRGLECYPVASAPALFGVRG</sequence>
<organism evidence="1 2">
    <name type="scientific">Dokdonella fugitiva</name>
    <dbReference type="NCBI Taxonomy" id="328517"/>
    <lineage>
        <taxon>Bacteria</taxon>
        <taxon>Pseudomonadati</taxon>
        <taxon>Pseudomonadota</taxon>
        <taxon>Gammaproteobacteria</taxon>
        <taxon>Lysobacterales</taxon>
        <taxon>Rhodanobacteraceae</taxon>
        <taxon>Dokdonella</taxon>
    </lineage>
</organism>
<dbReference type="OrthoDB" id="5958972at2"/>
<comment type="caution">
    <text evidence="1">The sequence shown here is derived from an EMBL/GenBank/DDBJ whole genome shotgun (WGS) entry which is preliminary data.</text>
</comment>
<evidence type="ECO:0008006" key="3">
    <source>
        <dbReference type="Google" id="ProtNLM"/>
    </source>
</evidence>
<evidence type="ECO:0000313" key="2">
    <source>
        <dbReference type="Proteomes" id="UP000294862"/>
    </source>
</evidence>
<evidence type="ECO:0000313" key="1">
    <source>
        <dbReference type="EMBL" id="TCO40458.1"/>
    </source>
</evidence>
<proteinExistence type="predicted"/>
<name>A0A4R2IAN1_9GAMM</name>
<dbReference type="EMBL" id="SLWQ01000005">
    <property type="protein sequence ID" value="TCO40458.1"/>
    <property type="molecule type" value="Genomic_DNA"/>
</dbReference>
<protein>
    <recommendedName>
        <fullName evidence="3">DUF1232 domain-containing protein</fullName>
    </recommendedName>
</protein>
<reference evidence="1 2" key="1">
    <citation type="journal article" date="2015" name="Stand. Genomic Sci.">
        <title>Genomic Encyclopedia of Bacterial and Archaeal Type Strains, Phase III: the genomes of soil and plant-associated and newly described type strains.</title>
        <authorList>
            <person name="Whitman W.B."/>
            <person name="Woyke T."/>
            <person name="Klenk H.P."/>
            <person name="Zhou Y."/>
            <person name="Lilburn T.G."/>
            <person name="Beck B.J."/>
            <person name="De Vos P."/>
            <person name="Vandamme P."/>
            <person name="Eisen J.A."/>
            <person name="Garrity G."/>
            <person name="Hugenholtz P."/>
            <person name="Kyrpides N.C."/>
        </authorList>
    </citation>
    <scope>NUCLEOTIDE SEQUENCE [LARGE SCALE GENOMIC DNA]</scope>
    <source>
        <strain evidence="1 2">A3</strain>
    </source>
</reference>